<organism evidence="1 2">
    <name type="scientific">Vallitalea maricola</name>
    <dbReference type="NCBI Taxonomy" id="3074433"/>
    <lineage>
        <taxon>Bacteria</taxon>
        <taxon>Bacillati</taxon>
        <taxon>Bacillota</taxon>
        <taxon>Clostridia</taxon>
        <taxon>Lachnospirales</taxon>
        <taxon>Vallitaleaceae</taxon>
        <taxon>Vallitalea</taxon>
    </lineage>
</organism>
<gene>
    <name evidence="1" type="ORF">AN2V17_39290</name>
</gene>
<keyword evidence="2" id="KW-1185">Reference proteome</keyword>
<protein>
    <submittedName>
        <fullName evidence="1">Uncharacterized protein</fullName>
    </submittedName>
</protein>
<name>A0ACB5UP02_9FIRM</name>
<comment type="caution">
    <text evidence="1">The sequence shown here is derived from an EMBL/GenBank/DDBJ whole genome shotgun (WGS) entry which is preliminary data.</text>
</comment>
<sequence length="148" mass="17364">MEGIVFIGIQASGKSSFYKQLFFNTHMRLNLDMLKTRNRERILIDACIRAKQPLVIDNTNPAVADREKYISKLKEGKFKVIGYYFKSTLNDAIIRNELRKGKEKIPQLGILSTYNKLELPSYKEGFDKLYYVSLKNNKYIIEEWNDEI</sequence>
<reference evidence="1" key="1">
    <citation type="submission" date="2023-09" db="EMBL/GenBank/DDBJ databases">
        <title>Vallitalea sediminicola and Vallitalea maricola sp. nov., anaerobic bacteria isolated from marine sediment.</title>
        <authorList>
            <person name="Hirano S."/>
            <person name="Maeda A."/>
            <person name="Terahara T."/>
            <person name="Mori K."/>
            <person name="Hamada M."/>
            <person name="Matsumoto R."/>
            <person name="Kobayashi T."/>
        </authorList>
    </citation>
    <scope>NUCLEOTIDE SEQUENCE</scope>
    <source>
        <strain evidence="1">AN17-2</strain>
    </source>
</reference>
<evidence type="ECO:0000313" key="2">
    <source>
        <dbReference type="Proteomes" id="UP001374599"/>
    </source>
</evidence>
<accession>A0ACB5UP02</accession>
<dbReference type="EMBL" id="BTPU01000076">
    <property type="protein sequence ID" value="GMQ64691.1"/>
    <property type="molecule type" value="Genomic_DNA"/>
</dbReference>
<dbReference type="Proteomes" id="UP001374599">
    <property type="component" value="Unassembled WGS sequence"/>
</dbReference>
<proteinExistence type="predicted"/>
<evidence type="ECO:0000313" key="1">
    <source>
        <dbReference type="EMBL" id="GMQ64691.1"/>
    </source>
</evidence>